<comment type="caution">
    <text evidence="1">The sequence shown here is derived from an EMBL/GenBank/DDBJ whole genome shotgun (WGS) entry which is preliminary data.</text>
</comment>
<gene>
    <name evidence="1" type="ORF">CR513_63117</name>
</gene>
<evidence type="ECO:0000313" key="2">
    <source>
        <dbReference type="Proteomes" id="UP000257109"/>
    </source>
</evidence>
<keyword evidence="2" id="KW-1185">Reference proteome</keyword>
<sequence>MVNQCIDMFFETTLTNLIYGKPKTLHPLDHYEKVELSTINKFLIDHSNDGRDGCNDGAISYYKCTTTSCYDTTTLSYDGILKYDLKMVIIFMVIWEFPNLVEKVRVVECLEYNTKEVKTQGTRSLGSKNGH</sequence>
<protein>
    <submittedName>
        <fullName evidence="1">Uncharacterized protein</fullName>
    </submittedName>
</protein>
<dbReference type="AlphaFoldDB" id="A0A371DYN7"/>
<evidence type="ECO:0000313" key="1">
    <source>
        <dbReference type="EMBL" id="RDX57626.1"/>
    </source>
</evidence>
<organism evidence="1 2">
    <name type="scientific">Mucuna pruriens</name>
    <name type="common">Velvet bean</name>
    <name type="synonym">Dolichos pruriens</name>
    <dbReference type="NCBI Taxonomy" id="157652"/>
    <lineage>
        <taxon>Eukaryota</taxon>
        <taxon>Viridiplantae</taxon>
        <taxon>Streptophyta</taxon>
        <taxon>Embryophyta</taxon>
        <taxon>Tracheophyta</taxon>
        <taxon>Spermatophyta</taxon>
        <taxon>Magnoliopsida</taxon>
        <taxon>eudicotyledons</taxon>
        <taxon>Gunneridae</taxon>
        <taxon>Pentapetalae</taxon>
        <taxon>rosids</taxon>
        <taxon>fabids</taxon>
        <taxon>Fabales</taxon>
        <taxon>Fabaceae</taxon>
        <taxon>Papilionoideae</taxon>
        <taxon>50 kb inversion clade</taxon>
        <taxon>NPAAA clade</taxon>
        <taxon>indigoferoid/millettioid clade</taxon>
        <taxon>Phaseoleae</taxon>
        <taxon>Mucuna</taxon>
    </lineage>
</organism>
<dbReference type="EMBL" id="QJKJ01018436">
    <property type="protein sequence ID" value="RDX57626.1"/>
    <property type="molecule type" value="Genomic_DNA"/>
</dbReference>
<accession>A0A371DYN7</accession>
<dbReference type="Proteomes" id="UP000257109">
    <property type="component" value="Unassembled WGS sequence"/>
</dbReference>
<feature type="non-terminal residue" evidence="1">
    <location>
        <position position="1"/>
    </location>
</feature>
<proteinExistence type="predicted"/>
<name>A0A371DYN7_MUCPR</name>
<reference evidence="1" key="1">
    <citation type="submission" date="2018-05" db="EMBL/GenBank/DDBJ databases">
        <title>Draft genome of Mucuna pruriens seed.</title>
        <authorList>
            <person name="Nnadi N.E."/>
            <person name="Vos R."/>
            <person name="Hasami M.H."/>
            <person name="Devisetty U.K."/>
            <person name="Aguiy J.C."/>
        </authorList>
    </citation>
    <scope>NUCLEOTIDE SEQUENCE [LARGE SCALE GENOMIC DNA]</scope>
    <source>
        <strain evidence="1">JCA_2017</strain>
    </source>
</reference>